<keyword evidence="2" id="KW-1185">Reference proteome</keyword>
<evidence type="ECO:0000313" key="1">
    <source>
        <dbReference type="EMBL" id="RSL86844.1"/>
    </source>
</evidence>
<dbReference type="AlphaFoldDB" id="A0A428SAP3"/>
<proteinExistence type="predicted"/>
<reference evidence="1 2" key="1">
    <citation type="submission" date="2017-06" db="EMBL/GenBank/DDBJ databases">
        <title>Cmopartive genomic analysis of Ambrosia Fusariam Clade fungi.</title>
        <authorList>
            <person name="Stajich J.E."/>
            <person name="Carrillo J."/>
            <person name="Kijimoto T."/>
            <person name="Eskalen A."/>
            <person name="O'Donnell K."/>
            <person name="Kasson M."/>
        </authorList>
    </citation>
    <scope>NUCLEOTIDE SEQUENCE [LARGE SCALE GENOMIC DNA]</scope>
    <source>
        <strain evidence="1 2">NRRL 20438</strain>
    </source>
</reference>
<evidence type="ECO:0000313" key="2">
    <source>
        <dbReference type="Proteomes" id="UP000288429"/>
    </source>
</evidence>
<dbReference type="Proteomes" id="UP000288429">
    <property type="component" value="Unassembled WGS sequence"/>
</dbReference>
<name>A0A428SAP3_9HYPO</name>
<sequence length="214" mass="23903">MAVKDVQLRHVPYSHFILPLLQYAILDYANSLDSETTGQDEMKAEGDIVSLTLRKWRRMKQGRNEEEVLPTIDILRQDSARFSETIRIQQRFSTLWLQHSDRSIMPTDTKLSQEHEAAMGKDRMAFILKCSGPSGDIAGPKGAIVNPKGVTVDIVPLWYYGKTPPRIDQTSVSLHTKISLRNPASLEVDQGGQLGMLAVFSKEPSSRTVPNVAA</sequence>
<dbReference type="EMBL" id="NIZV01000519">
    <property type="protein sequence ID" value="RSL86844.1"/>
    <property type="molecule type" value="Genomic_DNA"/>
</dbReference>
<accession>A0A428SAP3</accession>
<protein>
    <submittedName>
        <fullName evidence="1">Uncharacterized protein</fullName>
    </submittedName>
</protein>
<comment type="caution">
    <text evidence="1">The sequence shown here is derived from an EMBL/GenBank/DDBJ whole genome shotgun (WGS) entry which is preliminary data.</text>
</comment>
<organism evidence="1 2">
    <name type="scientific">Fusarium ambrosium</name>
    <dbReference type="NCBI Taxonomy" id="131363"/>
    <lineage>
        <taxon>Eukaryota</taxon>
        <taxon>Fungi</taxon>
        <taxon>Dikarya</taxon>
        <taxon>Ascomycota</taxon>
        <taxon>Pezizomycotina</taxon>
        <taxon>Sordariomycetes</taxon>
        <taxon>Hypocreomycetidae</taxon>
        <taxon>Hypocreales</taxon>
        <taxon>Nectriaceae</taxon>
        <taxon>Fusarium</taxon>
        <taxon>Fusarium solani species complex</taxon>
    </lineage>
</organism>
<gene>
    <name evidence="1" type="ORF">CDV31_016348</name>
</gene>